<dbReference type="GO" id="GO:0004601">
    <property type="term" value="F:peroxidase activity"/>
    <property type="evidence" value="ECO:0007669"/>
    <property type="project" value="UniProtKB-KW"/>
</dbReference>
<dbReference type="Pfam" id="PF03098">
    <property type="entry name" value="An_peroxidase"/>
    <property type="match status" value="2"/>
</dbReference>
<feature type="region of interest" description="Disordered" evidence="2">
    <location>
        <begin position="268"/>
        <end position="288"/>
    </location>
</feature>
<evidence type="ECO:0000256" key="2">
    <source>
        <dbReference type="SAM" id="MobiDB-lite"/>
    </source>
</evidence>
<sequence>MEEALDQDLCNNVGLQIPGTGKEDKIQYPRRACGHDVELAVGAALEPPRAGALCGETNRCVISDGFKKGRRGDRFFYQNCEQGKFTPVIAVNVVFSHAFVTVDDYGRMKRISPSPNDDVKCVEEPKNCSISRYRSIDGSCNNLEHSSWGMRNKPYGRLCRYNYADGKHALPKSSSGKPLPNARLISCELFPPKEINDPEYTLLTMQFGQFVTHDMSLTADSVQIAPLGEKKRKLHLSLQKQSTLISACTRVNQGESDAHQTVIRGLHGASSGASSAMRSDHTPGSIAN</sequence>
<dbReference type="OrthoDB" id="823504at2759"/>
<dbReference type="PANTHER" id="PTHR11475">
    <property type="entry name" value="OXIDASE/PEROXIDASE"/>
    <property type="match status" value="1"/>
</dbReference>
<keyword evidence="1 3" id="KW-0560">Oxidoreductase</keyword>
<reference evidence="3 4" key="1">
    <citation type="journal article" date="2019" name="Commun. Biol.">
        <title>The bagworm genome reveals a unique fibroin gene that provides high tensile strength.</title>
        <authorList>
            <person name="Kono N."/>
            <person name="Nakamura H."/>
            <person name="Ohtoshi R."/>
            <person name="Tomita M."/>
            <person name="Numata K."/>
            <person name="Arakawa K."/>
        </authorList>
    </citation>
    <scope>NUCLEOTIDE SEQUENCE [LARGE SCALE GENOMIC DNA]</scope>
</reference>
<dbReference type="InterPro" id="IPR019791">
    <property type="entry name" value="Haem_peroxidase_animal"/>
</dbReference>
<dbReference type="PROSITE" id="PS50292">
    <property type="entry name" value="PEROXIDASE_3"/>
    <property type="match status" value="1"/>
</dbReference>
<dbReference type="GO" id="GO:0005576">
    <property type="term" value="C:extracellular region"/>
    <property type="evidence" value="ECO:0007669"/>
    <property type="project" value="UniProtKB-SubCell"/>
</dbReference>
<dbReference type="SUPFAM" id="SSF48113">
    <property type="entry name" value="Heme-dependent peroxidases"/>
    <property type="match status" value="2"/>
</dbReference>
<dbReference type="InterPro" id="IPR010255">
    <property type="entry name" value="Haem_peroxidase_sf"/>
</dbReference>
<evidence type="ECO:0000256" key="1">
    <source>
        <dbReference type="ARBA" id="ARBA00022559"/>
    </source>
</evidence>
<dbReference type="GO" id="GO:0006979">
    <property type="term" value="P:response to oxidative stress"/>
    <property type="evidence" value="ECO:0007669"/>
    <property type="project" value="InterPro"/>
</dbReference>
<keyword evidence="4" id="KW-1185">Reference proteome</keyword>
<name>A0A4C1W9W5_EUMVA</name>
<dbReference type="STRING" id="151549.A0A4C1W9W5"/>
<dbReference type="GO" id="GO:0020037">
    <property type="term" value="F:heme binding"/>
    <property type="evidence" value="ECO:0007669"/>
    <property type="project" value="InterPro"/>
</dbReference>
<dbReference type="PANTHER" id="PTHR11475:SF86">
    <property type="entry name" value="PEROXIDASE"/>
    <property type="match status" value="1"/>
</dbReference>
<dbReference type="Proteomes" id="UP000299102">
    <property type="component" value="Unassembled WGS sequence"/>
</dbReference>
<gene>
    <name evidence="3" type="primary">Pxd</name>
    <name evidence="3" type="ORF">EVAR_40056_1</name>
</gene>
<proteinExistence type="predicted"/>
<organism evidence="3 4">
    <name type="scientific">Eumeta variegata</name>
    <name type="common">Bagworm moth</name>
    <name type="synonym">Eumeta japonica</name>
    <dbReference type="NCBI Taxonomy" id="151549"/>
    <lineage>
        <taxon>Eukaryota</taxon>
        <taxon>Metazoa</taxon>
        <taxon>Ecdysozoa</taxon>
        <taxon>Arthropoda</taxon>
        <taxon>Hexapoda</taxon>
        <taxon>Insecta</taxon>
        <taxon>Pterygota</taxon>
        <taxon>Neoptera</taxon>
        <taxon>Endopterygota</taxon>
        <taxon>Lepidoptera</taxon>
        <taxon>Glossata</taxon>
        <taxon>Ditrysia</taxon>
        <taxon>Tineoidea</taxon>
        <taxon>Psychidae</taxon>
        <taxon>Oiketicinae</taxon>
        <taxon>Eumeta</taxon>
    </lineage>
</organism>
<evidence type="ECO:0000313" key="3">
    <source>
        <dbReference type="EMBL" id="GBP47660.1"/>
    </source>
</evidence>
<dbReference type="AlphaFoldDB" id="A0A4C1W9W5"/>
<dbReference type="EMBL" id="BGZK01000506">
    <property type="protein sequence ID" value="GBP47660.1"/>
    <property type="molecule type" value="Genomic_DNA"/>
</dbReference>
<evidence type="ECO:0000313" key="4">
    <source>
        <dbReference type="Proteomes" id="UP000299102"/>
    </source>
</evidence>
<protein>
    <submittedName>
        <fullName evidence="3">Peroxidase</fullName>
    </submittedName>
</protein>
<dbReference type="InterPro" id="IPR037120">
    <property type="entry name" value="Haem_peroxidase_sf_animal"/>
</dbReference>
<dbReference type="Gene3D" id="1.10.640.10">
    <property type="entry name" value="Haem peroxidase domain superfamily, animal type"/>
    <property type="match status" value="2"/>
</dbReference>
<keyword evidence="1 3" id="KW-0575">Peroxidase</keyword>
<accession>A0A4C1W9W5</accession>
<comment type="caution">
    <text evidence="3">The sequence shown here is derived from an EMBL/GenBank/DDBJ whole genome shotgun (WGS) entry which is preliminary data.</text>
</comment>